<evidence type="ECO:0000256" key="6">
    <source>
        <dbReference type="ARBA" id="ARBA00022670"/>
    </source>
</evidence>
<evidence type="ECO:0000259" key="14">
    <source>
        <dbReference type="PROSITE" id="PS50235"/>
    </source>
</evidence>
<name>A0A7R8V886_HERIL</name>
<dbReference type="InterPro" id="IPR001394">
    <property type="entry name" value="Peptidase_C19_UCH"/>
</dbReference>
<dbReference type="GO" id="GO:0016579">
    <property type="term" value="P:protein deubiquitination"/>
    <property type="evidence" value="ECO:0007669"/>
    <property type="project" value="InterPro"/>
</dbReference>
<evidence type="ECO:0000256" key="2">
    <source>
        <dbReference type="ARBA" id="ARBA00004123"/>
    </source>
</evidence>
<dbReference type="GO" id="GO:0006508">
    <property type="term" value="P:proteolysis"/>
    <property type="evidence" value="ECO:0007669"/>
    <property type="project" value="UniProtKB-KW"/>
</dbReference>
<comment type="catalytic activity">
    <reaction evidence="1">
        <text>Thiol-dependent hydrolysis of ester, thioester, amide, peptide and isopeptide bonds formed by the C-terminal Gly of ubiquitin (a 76-residue protein attached to proteins as an intracellular targeting signal).</text>
        <dbReference type="EC" id="3.4.19.12"/>
    </reaction>
</comment>
<gene>
    <name evidence="15" type="ORF">HERILL_LOCUS16208</name>
</gene>
<dbReference type="PROSITE" id="PS50144">
    <property type="entry name" value="MATH"/>
    <property type="match status" value="1"/>
</dbReference>
<comment type="similarity">
    <text evidence="3">Belongs to the peptidase C19 family.</text>
</comment>
<dbReference type="InterPro" id="IPR018200">
    <property type="entry name" value="USP_CS"/>
</dbReference>
<proteinExistence type="inferred from homology"/>
<evidence type="ECO:0000256" key="1">
    <source>
        <dbReference type="ARBA" id="ARBA00000707"/>
    </source>
</evidence>
<dbReference type="InterPro" id="IPR024729">
    <property type="entry name" value="USP7_ICP0-binding_dom"/>
</dbReference>
<keyword evidence="6" id="KW-0645">Protease</keyword>
<comment type="subcellular location">
    <subcellularLocation>
        <location evidence="2">Nucleus</location>
    </subcellularLocation>
</comment>
<dbReference type="SUPFAM" id="SSF49599">
    <property type="entry name" value="TRAF domain-like"/>
    <property type="match status" value="1"/>
</dbReference>
<evidence type="ECO:0000256" key="7">
    <source>
        <dbReference type="ARBA" id="ARBA00022786"/>
    </source>
</evidence>
<dbReference type="SMART" id="SM00061">
    <property type="entry name" value="MATH"/>
    <property type="match status" value="1"/>
</dbReference>
<dbReference type="GO" id="GO:0005634">
    <property type="term" value="C:nucleus"/>
    <property type="evidence" value="ECO:0007669"/>
    <property type="project" value="UniProtKB-SubCell"/>
</dbReference>
<dbReference type="InParanoid" id="A0A7R8V886"/>
<dbReference type="PROSITE" id="PS00972">
    <property type="entry name" value="USP_1"/>
    <property type="match status" value="1"/>
</dbReference>
<dbReference type="FunCoup" id="A0A7R8V886">
    <property type="interactions" value="2560"/>
</dbReference>
<dbReference type="GO" id="GO:0005829">
    <property type="term" value="C:cytosol"/>
    <property type="evidence" value="ECO:0007669"/>
    <property type="project" value="TreeGrafter"/>
</dbReference>
<dbReference type="InterPro" id="IPR029346">
    <property type="entry name" value="USP_C"/>
</dbReference>
<dbReference type="InterPro" id="IPR050164">
    <property type="entry name" value="Peptidase_C19"/>
</dbReference>
<sequence length="1184" mass="137469">MYSKVIAIAESRWTRSPSQCRRASRKGRQLRRLTTVQFHANSKKKTGSPYEHYAPQLARPTVQKMETDGANNRRQIESDQAVEAMDTQDCDAPVDPFDVVSFPNNEDANMQIVSTVETAPATSTTVTTMDVSSNDCEEETRSEATFSYTVDNFSKLKDSALSPPCYVRNLPWKIMVMPRSERNQPDTRSLGFFLQCNGESESSSWSCNAVAELRLKSFIPGQEPFMRKIKHLFYSKENDWGFSYFMPWNEILDPEKGYVQNDTIVLEVHVMAEAPHGVFWDSKKHTGYVGLKNQGATCYMNSLLQTLFFTNQLRKAVYKMPTEADDSSKSVALALQRVFHDLQFTNKPVGTKKLTKSFGWEALDSFMQHDVQEFLRVLLDKLESKMKGTCVEGTVPSLFEGKMSSYIKCKNVDYASRRKETFYDIQLNIKGKKNIYESFKDYVAAETLDGDNKYDAGEYGLQEAEKGVIFLSFPPVLHLHLMRFQYDPITDNSVKFNDRFDFYEEINLDRYLAEKESTPADYKLHAVLVHSGDNHGGHYVVYINPLGDGKWCKFDDDVVSRCTKAEAIEQNYGGMDDEMSLNTKHCSNAYMLVYIRKSAMPTVLQPITEDDIPSELTERLEEEKRMEQVRRRERSESNTYVIIQVLLEEYFEGHQCTDLFDIDKVHYRVFKMKKTQPVSDLIATFVETFKVPQTRMRIWPLILRHQITRPVFFDFHEEMNRQLMNVVELHSPWTIFLELAPADVQQHFSPFDKKRDVLTFFKYYDPIEKRLNYIGFGQHQLQMKLSDLVIHINERLGFPTDTELTVYEEIQPNTVEKIGLLNETLEKALKTTRDDVQGNILIFERKHHDERLELPTCADYFRDLLCRVDVTFIDKMNPNDTGFTLELSQRNTYDQMAHAVGQKINTDPYEIQFFKSQGFKDLPGSSLRCSYDGSLKDILAYNKPKTIKKIFYQRLNMNINELENKKLFKCLWLSSNLKDEKELVLYPNKNGTVKTLLEEAAKQIEFSEDSTRKLRLVEVSSHKLYSVLREDTPLENLQSVSDTSMTNQTSQKIYRIEEIPRDELFLTEDEALIPVAHFCKEIYNSFGVPFFIKAKRGEPYSALKERMQKKLNVPDKEWEKYKFAVIAMGRVDYINEAATVDLSDYKQANAQQNIPLPYLGLEHINKSQKRSRYTYMEKAIKIYN</sequence>
<dbReference type="CDD" id="cd03772">
    <property type="entry name" value="MATH_HAUSP"/>
    <property type="match status" value="1"/>
</dbReference>
<dbReference type="SUPFAM" id="SSF54001">
    <property type="entry name" value="Cysteine proteinases"/>
    <property type="match status" value="1"/>
</dbReference>
<keyword evidence="9" id="KW-0788">Thiol protease</keyword>
<evidence type="ECO:0000256" key="12">
    <source>
        <dbReference type="ARBA" id="ARBA00031508"/>
    </source>
</evidence>
<evidence type="ECO:0000256" key="8">
    <source>
        <dbReference type="ARBA" id="ARBA00022801"/>
    </source>
</evidence>
<evidence type="ECO:0000256" key="3">
    <source>
        <dbReference type="ARBA" id="ARBA00009085"/>
    </source>
</evidence>
<evidence type="ECO:0000256" key="4">
    <source>
        <dbReference type="ARBA" id="ARBA00012759"/>
    </source>
</evidence>
<keyword evidence="8" id="KW-0378">Hydrolase</keyword>
<dbReference type="CDD" id="cd02659">
    <property type="entry name" value="peptidase_C19C"/>
    <property type="match status" value="1"/>
</dbReference>
<keyword evidence="16" id="KW-1185">Reference proteome</keyword>
<dbReference type="EC" id="3.4.19.12" evidence="4"/>
<dbReference type="InterPro" id="IPR038765">
    <property type="entry name" value="Papain-like_cys_pep_sf"/>
</dbReference>
<evidence type="ECO:0000256" key="11">
    <source>
        <dbReference type="ARBA" id="ARBA00031500"/>
    </source>
</evidence>
<dbReference type="FunFam" id="3.90.70.10:FF:000005">
    <property type="entry name" value="Ubiquitin carboxyl-terminal hydrolase 7"/>
    <property type="match status" value="1"/>
</dbReference>
<dbReference type="Gene3D" id="3.90.70.10">
    <property type="entry name" value="Cysteine proteinases"/>
    <property type="match status" value="1"/>
</dbReference>
<evidence type="ECO:0000256" key="10">
    <source>
        <dbReference type="ARBA" id="ARBA00023242"/>
    </source>
</evidence>
<dbReference type="OrthoDB" id="289038at2759"/>
<dbReference type="InterPro" id="IPR002083">
    <property type="entry name" value="MATH/TRAF_dom"/>
</dbReference>
<feature type="domain" description="USP" evidence="14">
    <location>
        <begin position="289"/>
        <end position="597"/>
    </location>
</feature>
<dbReference type="Gene3D" id="2.60.210.10">
    <property type="entry name" value="Apoptosis, Tumor Necrosis Factor Receptor Associated Protein 2, Chain A"/>
    <property type="match status" value="1"/>
</dbReference>
<dbReference type="Pfam" id="PF14533">
    <property type="entry name" value="USP7_C2"/>
    <property type="match status" value="1"/>
</dbReference>
<organism evidence="15 16">
    <name type="scientific">Hermetia illucens</name>
    <name type="common">Black soldier fly</name>
    <dbReference type="NCBI Taxonomy" id="343691"/>
    <lineage>
        <taxon>Eukaryota</taxon>
        <taxon>Metazoa</taxon>
        <taxon>Ecdysozoa</taxon>
        <taxon>Arthropoda</taxon>
        <taxon>Hexapoda</taxon>
        <taxon>Insecta</taxon>
        <taxon>Pterygota</taxon>
        <taxon>Neoptera</taxon>
        <taxon>Endopterygota</taxon>
        <taxon>Diptera</taxon>
        <taxon>Brachycera</taxon>
        <taxon>Stratiomyomorpha</taxon>
        <taxon>Stratiomyidae</taxon>
        <taxon>Hermetiinae</taxon>
        <taxon>Hermetia</taxon>
    </lineage>
</organism>
<dbReference type="Gene3D" id="3.10.20.90">
    <property type="entry name" value="Phosphatidylinositol 3-kinase Catalytic Subunit, Chain A, domain 1"/>
    <property type="match status" value="2"/>
</dbReference>
<dbReference type="FunFam" id="2.60.210.10:FF:000014">
    <property type="entry name" value="Ubiquitin carboxyl-terminal hydrolase 7"/>
    <property type="match status" value="1"/>
</dbReference>
<dbReference type="InterPro" id="IPR008974">
    <property type="entry name" value="TRAF-like"/>
</dbReference>
<accession>A0A7R8V886</accession>
<protein>
    <recommendedName>
        <fullName evidence="5">Ubiquitin carboxyl-terminal hydrolase 7</fullName>
        <ecNumber evidence="4">3.4.19.12</ecNumber>
    </recommendedName>
    <alternativeName>
        <fullName evidence="12">Ubiquitin thioesterase 7</fullName>
    </alternativeName>
    <alternativeName>
        <fullName evidence="11">Ubiquitin-specific-processing protease 7</fullName>
    </alternativeName>
</protein>
<dbReference type="Pfam" id="PF12436">
    <property type="entry name" value="USP7_ICP0_bdg"/>
    <property type="match status" value="1"/>
</dbReference>
<dbReference type="Pfam" id="PF00443">
    <property type="entry name" value="UCH"/>
    <property type="match status" value="1"/>
</dbReference>
<reference evidence="15 16" key="1">
    <citation type="submission" date="2020-11" db="EMBL/GenBank/DDBJ databases">
        <authorList>
            <person name="Wallbank WR R."/>
            <person name="Pardo Diaz C."/>
            <person name="Kozak K."/>
            <person name="Martin S."/>
            <person name="Jiggins C."/>
            <person name="Moest M."/>
            <person name="Warren A I."/>
            <person name="Generalovic N T."/>
            <person name="Byers J.R.P. K."/>
            <person name="Montejo-Kovacevich G."/>
            <person name="Yen C E."/>
        </authorList>
    </citation>
    <scope>NUCLEOTIDE SEQUENCE [LARGE SCALE GENOMIC DNA]</scope>
</reference>
<dbReference type="PANTHER" id="PTHR24006:SF644">
    <property type="entry name" value="UBIQUITIN CARBOXYL-TERMINAL HYDROLASE 7"/>
    <property type="match status" value="1"/>
</dbReference>
<evidence type="ECO:0000256" key="5">
    <source>
        <dbReference type="ARBA" id="ARBA00021393"/>
    </source>
</evidence>
<dbReference type="PROSITE" id="PS50235">
    <property type="entry name" value="USP_3"/>
    <property type="match status" value="1"/>
</dbReference>
<evidence type="ECO:0000259" key="13">
    <source>
        <dbReference type="PROSITE" id="PS50144"/>
    </source>
</evidence>
<dbReference type="AlphaFoldDB" id="A0A7R8V886"/>
<keyword evidence="10" id="KW-0539">Nucleus</keyword>
<keyword evidence="7" id="KW-0833">Ubl conjugation pathway</keyword>
<dbReference type="Proteomes" id="UP000594454">
    <property type="component" value="Chromosome 7"/>
</dbReference>
<evidence type="ECO:0000256" key="9">
    <source>
        <dbReference type="ARBA" id="ARBA00022807"/>
    </source>
</evidence>
<dbReference type="InterPro" id="IPR028889">
    <property type="entry name" value="USP"/>
</dbReference>
<dbReference type="GO" id="GO:0031647">
    <property type="term" value="P:regulation of protein stability"/>
    <property type="evidence" value="ECO:0007669"/>
    <property type="project" value="TreeGrafter"/>
</dbReference>
<evidence type="ECO:0000313" key="15">
    <source>
        <dbReference type="EMBL" id="CAD7093960.1"/>
    </source>
</evidence>
<feature type="domain" description="MATH" evidence="13">
    <location>
        <begin position="143"/>
        <end position="270"/>
    </location>
</feature>
<dbReference type="PROSITE" id="PS00973">
    <property type="entry name" value="USP_2"/>
    <property type="match status" value="1"/>
</dbReference>
<evidence type="ECO:0000313" key="16">
    <source>
        <dbReference type="Proteomes" id="UP000594454"/>
    </source>
</evidence>
<dbReference type="GO" id="GO:0004843">
    <property type="term" value="F:cysteine-type deubiquitinase activity"/>
    <property type="evidence" value="ECO:0007669"/>
    <property type="project" value="UniProtKB-EC"/>
</dbReference>
<dbReference type="EMBL" id="LR899015">
    <property type="protein sequence ID" value="CAD7093960.1"/>
    <property type="molecule type" value="Genomic_DNA"/>
</dbReference>
<dbReference type="Pfam" id="PF22486">
    <property type="entry name" value="MATH_2"/>
    <property type="match status" value="1"/>
</dbReference>
<dbReference type="PANTHER" id="PTHR24006">
    <property type="entry name" value="UBIQUITIN CARBOXYL-TERMINAL HYDROLASE"/>
    <property type="match status" value="1"/>
</dbReference>